<dbReference type="EMBL" id="SRLO01003615">
    <property type="protein sequence ID" value="TNN31291.1"/>
    <property type="molecule type" value="Genomic_DNA"/>
</dbReference>
<reference evidence="1 2" key="1">
    <citation type="submission" date="2019-03" db="EMBL/GenBank/DDBJ databases">
        <title>First draft genome of Liparis tanakae, snailfish: a comprehensive survey of snailfish specific genes.</title>
        <authorList>
            <person name="Kim W."/>
            <person name="Song I."/>
            <person name="Jeong J.-H."/>
            <person name="Kim D."/>
            <person name="Kim S."/>
            <person name="Ryu S."/>
            <person name="Song J.Y."/>
            <person name="Lee S.K."/>
        </authorList>
    </citation>
    <scope>NUCLEOTIDE SEQUENCE [LARGE SCALE GENOMIC DNA]</scope>
    <source>
        <tissue evidence="1">Muscle</tissue>
    </source>
</reference>
<comment type="caution">
    <text evidence="1">The sequence shown here is derived from an EMBL/GenBank/DDBJ whole genome shotgun (WGS) entry which is preliminary data.</text>
</comment>
<name>A0A4Z2ERS6_9TELE</name>
<dbReference type="InterPro" id="IPR018627">
    <property type="entry name" value="ELP6"/>
</dbReference>
<protein>
    <submittedName>
        <fullName evidence="1">Elongator complex protein 6</fullName>
    </submittedName>
</protein>
<keyword evidence="2" id="KW-1185">Reference proteome</keyword>
<dbReference type="OrthoDB" id="9995306at2759"/>
<dbReference type="GO" id="GO:0033588">
    <property type="term" value="C:elongator holoenzyme complex"/>
    <property type="evidence" value="ECO:0007669"/>
    <property type="project" value="InterPro"/>
</dbReference>
<organism evidence="1 2">
    <name type="scientific">Liparis tanakae</name>
    <name type="common">Tanaka's snailfish</name>
    <dbReference type="NCBI Taxonomy" id="230148"/>
    <lineage>
        <taxon>Eukaryota</taxon>
        <taxon>Metazoa</taxon>
        <taxon>Chordata</taxon>
        <taxon>Craniata</taxon>
        <taxon>Vertebrata</taxon>
        <taxon>Euteleostomi</taxon>
        <taxon>Actinopterygii</taxon>
        <taxon>Neopterygii</taxon>
        <taxon>Teleostei</taxon>
        <taxon>Neoteleostei</taxon>
        <taxon>Acanthomorphata</taxon>
        <taxon>Eupercaria</taxon>
        <taxon>Perciformes</taxon>
        <taxon>Cottioidei</taxon>
        <taxon>Cottales</taxon>
        <taxon>Liparidae</taxon>
        <taxon>Liparis</taxon>
    </lineage>
</organism>
<dbReference type="Pfam" id="PF09807">
    <property type="entry name" value="ELP6"/>
    <property type="match status" value="1"/>
</dbReference>
<evidence type="ECO:0000313" key="2">
    <source>
        <dbReference type="Proteomes" id="UP000314294"/>
    </source>
</evidence>
<dbReference type="GO" id="GO:0002098">
    <property type="term" value="P:tRNA wobble uridine modification"/>
    <property type="evidence" value="ECO:0007669"/>
    <property type="project" value="InterPro"/>
</dbReference>
<dbReference type="Proteomes" id="UP000314294">
    <property type="component" value="Unassembled WGS sequence"/>
</dbReference>
<sequence length="87" mass="9843">MDVRSISGDLKVFRLQKTLTEAADLQISRLKAAMFTELNSILNTTPDSFTQGEFVLLSDRRSDASFLIHHFLSLYLRGELTPVNVKN</sequence>
<dbReference type="UniPathway" id="UPA00988"/>
<proteinExistence type="predicted"/>
<accession>A0A4Z2ERS6</accession>
<dbReference type="AlphaFoldDB" id="A0A4Z2ERS6"/>
<gene>
    <name evidence="1" type="primary">elp6_0</name>
    <name evidence="1" type="ORF">EYF80_058557</name>
</gene>
<evidence type="ECO:0000313" key="1">
    <source>
        <dbReference type="EMBL" id="TNN31291.1"/>
    </source>
</evidence>